<dbReference type="AlphaFoldDB" id="A0AAW1DQG4"/>
<sequence>MQVAKMFPVRKGSHPGKLLDHSPATSISLSKLADESQLGSLSKLLTPTHNNNVNDCNYETWTAEVPVGTVSNNNCNQQDENTLHYKSFMPLKKRFRQDFANEIFKDSLQESTKVSVVHANNNESVASDKFSRTSLEDIDITPKNHYQDKIVNTNNKKNAEERKESRTTKFRACKGVRYKIFMNTNSRRTRHNKTNSWDLRQKSVAADKLNFDRNLEIQQRINDLSNLDMDDYDKSQLRSKRPKKIAKTKRKKRQLSPTKSNTSIDNTGGNKRETGDFLDLDMELEKTIKLEKINEIKEEIDLNVKLNGNNNILNNKENGIFDDDINQSNLIDEIKSDNQLSAFNSDINVDNFENKTGTTVVGSRKRKLRKQNIMRLQPGSTFKDTRVVEDSVVCDLGTLADVAVCSEQKSGQD</sequence>
<evidence type="ECO:0000256" key="1">
    <source>
        <dbReference type="SAM" id="MobiDB-lite"/>
    </source>
</evidence>
<dbReference type="EMBL" id="JAPXFL010000001">
    <property type="protein sequence ID" value="KAK9512468.1"/>
    <property type="molecule type" value="Genomic_DNA"/>
</dbReference>
<accession>A0AAW1DQG4</accession>
<dbReference type="Proteomes" id="UP001461498">
    <property type="component" value="Unassembled WGS sequence"/>
</dbReference>
<organism evidence="2 3">
    <name type="scientific">Rhynocoris fuscipes</name>
    <dbReference type="NCBI Taxonomy" id="488301"/>
    <lineage>
        <taxon>Eukaryota</taxon>
        <taxon>Metazoa</taxon>
        <taxon>Ecdysozoa</taxon>
        <taxon>Arthropoda</taxon>
        <taxon>Hexapoda</taxon>
        <taxon>Insecta</taxon>
        <taxon>Pterygota</taxon>
        <taxon>Neoptera</taxon>
        <taxon>Paraneoptera</taxon>
        <taxon>Hemiptera</taxon>
        <taxon>Heteroptera</taxon>
        <taxon>Panheteroptera</taxon>
        <taxon>Cimicomorpha</taxon>
        <taxon>Reduviidae</taxon>
        <taxon>Harpactorinae</taxon>
        <taxon>Harpactorini</taxon>
        <taxon>Rhynocoris</taxon>
    </lineage>
</organism>
<feature type="region of interest" description="Disordered" evidence="1">
    <location>
        <begin position="232"/>
        <end position="272"/>
    </location>
</feature>
<comment type="caution">
    <text evidence="2">The sequence shown here is derived from an EMBL/GenBank/DDBJ whole genome shotgun (WGS) entry which is preliminary data.</text>
</comment>
<keyword evidence="3" id="KW-1185">Reference proteome</keyword>
<evidence type="ECO:0000313" key="3">
    <source>
        <dbReference type="Proteomes" id="UP001461498"/>
    </source>
</evidence>
<feature type="compositionally biased region" description="Polar residues" evidence="1">
    <location>
        <begin position="255"/>
        <end position="269"/>
    </location>
</feature>
<reference evidence="2 3" key="1">
    <citation type="submission" date="2022-12" db="EMBL/GenBank/DDBJ databases">
        <title>Chromosome-level genome assembly of true bugs.</title>
        <authorList>
            <person name="Ma L."/>
            <person name="Li H."/>
        </authorList>
    </citation>
    <scope>NUCLEOTIDE SEQUENCE [LARGE SCALE GENOMIC DNA]</scope>
    <source>
        <strain evidence="2">Lab_2022b</strain>
    </source>
</reference>
<feature type="compositionally biased region" description="Basic residues" evidence="1">
    <location>
        <begin position="237"/>
        <end position="254"/>
    </location>
</feature>
<evidence type="ECO:0000313" key="2">
    <source>
        <dbReference type="EMBL" id="KAK9512468.1"/>
    </source>
</evidence>
<gene>
    <name evidence="2" type="ORF">O3M35_000897</name>
</gene>
<protein>
    <submittedName>
        <fullName evidence="2">Uncharacterized protein</fullName>
    </submittedName>
</protein>
<name>A0AAW1DQG4_9HEMI</name>
<proteinExistence type="predicted"/>